<dbReference type="PROSITE" id="PS50097">
    <property type="entry name" value="BTB"/>
    <property type="match status" value="1"/>
</dbReference>
<dbReference type="SMART" id="SM00225">
    <property type="entry name" value="BTB"/>
    <property type="match status" value="1"/>
</dbReference>
<name>A0A9W8ZAX4_9PLEO</name>
<accession>A0A9W8ZAX4</accession>
<keyword evidence="3" id="KW-1185">Reference proteome</keyword>
<evidence type="ECO:0000313" key="2">
    <source>
        <dbReference type="EMBL" id="KAJ4403570.1"/>
    </source>
</evidence>
<dbReference type="AlphaFoldDB" id="A0A9W8ZAX4"/>
<dbReference type="Proteomes" id="UP001140510">
    <property type="component" value="Unassembled WGS sequence"/>
</dbReference>
<dbReference type="CDD" id="cd18186">
    <property type="entry name" value="BTB_POZ_ZBTB_KLHL-like"/>
    <property type="match status" value="1"/>
</dbReference>
<feature type="domain" description="BTB" evidence="1">
    <location>
        <begin position="73"/>
        <end position="143"/>
    </location>
</feature>
<evidence type="ECO:0000259" key="1">
    <source>
        <dbReference type="PROSITE" id="PS50097"/>
    </source>
</evidence>
<dbReference type="InterPro" id="IPR011333">
    <property type="entry name" value="SKP1/BTB/POZ_sf"/>
</dbReference>
<reference evidence="2" key="1">
    <citation type="submission" date="2022-10" db="EMBL/GenBank/DDBJ databases">
        <title>Tapping the CABI collections for fungal endophytes: first genome assemblies for Collariella, Neodidymelliopsis, Ascochyta clinopodiicola, Didymella pomorum, Didymosphaeria variabile, Neocosmospora piperis and Neocucurbitaria cava.</title>
        <authorList>
            <person name="Hill R."/>
        </authorList>
    </citation>
    <scope>NUCLEOTIDE SEQUENCE</scope>
    <source>
        <strain evidence="2">IMI 355091</strain>
    </source>
</reference>
<sequence length="314" mass="36815">MGDDVSRTRGLKALRDQLLRNHHFSRPASAQAVRTPPSDEDEPPLHRFVGQQTDRILDINGTPSAIARLATNDNVTIEVGTERAKYQVSEAFLTHHSEYFKCALAGTWRKAPEHIVVLGSDVEPCIFNLFVEWLYTQTLPVLTPDWRRIADPVHPFRVSVKMLRLKLYVFTDRFVVPGLRKQLNRAIVNDYESDCPCLEEYETIMYVFNNLPPTDPILDLIVDRYFMVWRLDLDEFEDEGAYNNLPHDFLLRFYKRVGKERRDDLTNRHQLFNMDFCSYHEHKTEADKLQCPHKTKKMRTGQAWLVREPLRQEV</sequence>
<evidence type="ECO:0000313" key="3">
    <source>
        <dbReference type="Proteomes" id="UP001140510"/>
    </source>
</evidence>
<dbReference type="Pfam" id="PF00651">
    <property type="entry name" value="BTB"/>
    <property type="match status" value="1"/>
</dbReference>
<dbReference type="EMBL" id="JAPEVA010000050">
    <property type="protein sequence ID" value="KAJ4403570.1"/>
    <property type="molecule type" value="Genomic_DNA"/>
</dbReference>
<dbReference type="PANTHER" id="PTHR47843">
    <property type="entry name" value="BTB DOMAIN-CONTAINING PROTEIN-RELATED"/>
    <property type="match status" value="1"/>
</dbReference>
<dbReference type="PANTHER" id="PTHR47843:SF2">
    <property type="entry name" value="BTB DOMAIN-CONTAINING PROTEIN"/>
    <property type="match status" value="1"/>
</dbReference>
<dbReference type="OrthoDB" id="194443at2759"/>
<protein>
    <recommendedName>
        <fullName evidence="1">BTB domain-containing protein</fullName>
    </recommendedName>
</protein>
<dbReference type="InterPro" id="IPR000210">
    <property type="entry name" value="BTB/POZ_dom"/>
</dbReference>
<comment type="caution">
    <text evidence="2">The sequence shown here is derived from an EMBL/GenBank/DDBJ whole genome shotgun (WGS) entry which is preliminary data.</text>
</comment>
<dbReference type="SUPFAM" id="SSF54695">
    <property type="entry name" value="POZ domain"/>
    <property type="match status" value="1"/>
</dbReference>
<organism evidence="2 3">
    <name type="scientific">Didymella pomorum</name>
    <dbReference type="NCBI Taxonomy" id="749634"/>
    <lineage>
        <taxon>Eukaryota</taxon>
        <taxon>Fungi</taxon>
        <taxon>Dikarya</taxon>
        <taxon>Ascomycota</taxon>
        <taxon>Pezizomycotina</taxon>
        <taxon>Dothideomycetes</taxon>
        <taxon>Pleosporomycetidae</taxon>
        <taxon>Pleosporales</taxon>
        <taxon>Pleosporineae</taxon>
        <taxon>Didymellaceae</taxon>
        <taxon>Didymella</taxon>
    </lineage>
</organism>
<dbReference type="Gene3D" id="3.30.710.10">
    <property type="entry name" value="Potassium Channel Kv1.1, Chain A"/>
    <property type="match status" value="1"/>
</dbReference>
<gene>
    <name evidence="2" type="ORF">N0V91_006443</name>
</gene>
<proteinExistence type="predicted"/>